<accession>A0A0W8FVG7</accession>
<dbReference type="AlphaFoldDB" id="A0A0W8FVG7"/>
<dbReference type="EMBL" id="LNQE01000856">
    <property type="protein sequence ID" value="KUG24243.1"/>
    <property type="molecule type" value="Genomic_DNA"/>
</dbReference>
<reference evidence="1" key="1">
    <citation type="journal article" date="2015" name="Proc. Natl. Acad. Sci. U.S.A.">
        <title>Networks of energetic and metabolic interactions define dynamics in microbial communities.</title>
        <authorList>
            <person name="Embree M."/>
            <person name="Liu J.K."/>
            <person name="Al-Bassam M.M."/>
            <person name="Zengler K."/>
        </authorList>
    </citation>
    <scope>NUCLEOTIDE SEQUENCE</scope>
</reference>
<evidence type="ECO:0000313" key="1">
    <source>
        <dbReference type="EMBL" id="KUG24243.1"/>
    </source>
</evidence>
<sequence length="39" mass="4706">MDKNGLPARSQKDIKKVRQFVEESRRADEVIRGKRRFNF</sequence>
<name>A0A0W8FVG7_9ZZZZ</name>
<organism evidence="1">
    <name type="scientific">hydrocarbon metagenome</name>
    <dbReference type="NCBI Taxonomy" id="938273"/>
    <lineage>
        <taxon>unclassified sequences</taxon>
        <taxon>metagenomes</taxon>
        <taxon>ecological metagenomes</taxon>
    </lineage>
</organism>
<comment type="caution">
    <text evidence="1">The sequence shown here is derived from an EMBL/GenBank/DDBJ whole genome shotgun (WGS) entry which is preliminary data.</text>
</comment>
<protein>
    <submittedName>
        <fullName evidence="1">Uncharacterized protein</fullName>
    </submittedName>
</protein>
<gene>
    <name evidence="1" type="ORF">ASZ90_005963</name>
</gene>
<proteinExistence type="predicted"/>